<dbReference type="SUPFAM" id="SSF56176">
    <property type="entry name" value="FAD-binding/transporter-associated domain-like"/>
    <property type="match status" value="1"/>
</dbReference>
<sequence>MPEHSIPALLAAADVAAVPGPPSGYRVDGPEPAWRVTPPDEEGVCRVLALARANRAAVVPRGSGTRDRAGNPLDRADIVLETAALDRVVEYNPADLTVTVQAGMRLAELQRVLGEEGQWLPVDPPGAERMTVGGWVASAAAGPRRLAYGAPRDLVLGLRVALTAGHVIRTGGRVVKNVAGYDLTRLFTGSMGTLGVITEVSMKVRPVPEARRTLAYGFGEPEAARRFARAVVQSELLPAALEVFCPGAAEAVRAPGPWAVAVLLEETPAAVAYQTERLHALAREARARHDHRTDDGEAAAFWKRLSRLWEEAVVAARVQVPPAAAVDVLVRATTLVHSLGLPQALALQGTAGAGTGTVRLLLSGTVTEETLGPLAAWANALAAAAREHEGSLVVEAAPAGLKSRIQVWGPPGPAHGLMVGIKERFDPERVLNPGRFVGGI</sequence>
<dbReference type="Pfam" id="PF01565">
    <property type="entry name" value="FAD_binding_4"/>
    <property type="match status" value="1"/>
</dbReference>
<name>A0AA35CQP4_9FIRM</name>
<dbReference type="PROSITE" id="PS51387">
    <property type="entry name" value="FAD_PCMH"/>
    <property type="match status" value="1"/>
</dbReference>
<evidence type="ECO:0000256" key="3">
    <source>
        <dbReference type="ARBA" id="ARBA00022827"/>
    </source>
</evidence>
<keyword evidence="2" id="KW-0285">Flavoprotein</keyword>
<keyword evidence="3" id="KW-0274">FAD</keyword>
<keyword evidence="4" id="KW-0560">Oxidoreductase</keyword>
<comment type="cofactor">
    <cofactor evidence="1">
        <name>FAD</name>
        <dbReference type="ChEBI" id="CHEBI:57692"/>
    </cofactor>
</comment>
<dbReference type="Gene3D" id="3.30.465.10">
    <property type="match status" value="1"/>
</dbReference>
<dbReference type="KEGG" id="cmic:caldi_31400"/>
<proteinExistence type="predicted"/>
<dbReference type="Proteomes" id="UP001163687">
    <property type="component" value="Chromosome"/>
</dbReference>
<dbReference type="InterPro" id="IPR016164">
    <property type="entry name" value="FAD-linked_Oxase-like_C"/>
</dbReference>
<dbReference type="RefSeq" id="WP_264842659.1">
    <property type="nucleotide sequence ID" value="NZ_AP025628.1"/>
</dbReference>
<keyword evidence="7" id="KW-1185">Reference proteome</keyword>
<dbReference type="GO" id="GO:0016491">
    <property type="term" value="F:oxidoreductase activity"/>
    <property type="evidence" value="ECO:0007669"/>
    <property type="project" value="UniProtKB-KW"/>
</dbReference>
<dbReference type="InterPro" id="IPR016166">
    <property type="entry name" value="FAD-bd_PCMH"/>
</dbReference>
<dbReference type="GO" id="GO:0071949">
    <property type="term" value="F:FAD binding"/>
    <property type="evidence" value="ECO:0007669"/>
    <property type="project" value="InterPro"/>
</dbReference>
<evidence type="ECO:0000313" key="7">
    <source>
        <dbReference type="Proteomes" id="UP001163687"/>
    </source>
</evidence>
<evidence type="ECO:0000256" key="1">
    <source>
        <dbReference type="ARBA" id="ARBA00001974"/>
    </source>
</evidence>
<dbReference type="AlphaFoldDB" id="A0AA35CQP4"/>
<accession>A0AA35CQP4</accession>
<dbReference type="SUPFAM" id="SSF55103">
    <property type="entry name" value="FAD-linked oxidases, C-terminal domain"/>
    <property type="match status" value="1"/>
</dbReference>
<dbReference type="InterPro" id="IPR016169">
    <property type="entry name" value="FAD-bd_PCMH_sub2"/>
</dbReference>
<reference evidence="6" key="1">
    <citation type="submission" date="2022-03" db="EMBL/GenBank/DDBJ databases">
        <title>Complete genome sequence of Caldinitratiruptor microaerophilus.</title>
        <authorList>
            <person name="Mukaiyama R."/>
            <person name="Nishiyama T."/>
            <person name="Ueda K."/>
        </authorList>
    </citation>
    <scope>NUCLEOTIDE SEQUENCE</scope>
    <source>
        <strain evidence="6">JCM 16183</strain>
    </source>
</reference>
<dbReference type="PANTHER" id="PTHR11748">
    <property type="entry name" value="D-LACTATE DEHYDROGENASE"/>
    <property type="match status" value="1"/>
</dbReference>
<dbReference type="InterPro" id="IPR036318">
    <property type="entry name" value="FAD-bd_PCMH-like_sf"/>
</dbReference>
<feature type="domain" description="FAD-binding PCMH-type" evidence="5">
    <location>
        <begin position="27"/>
        <end position="207"/>
    </location>
</feature>
<dbReference type="EMBL" id="AP025628">
    <property type="protein sequence ID" value="BDG62050.1"/>
    <property type="molecule type" value="Genomic_DNA"/>
</dbReference>
<evidence type="ECO:0000256" key="4">
    <source>
        <dbReference type="ARBA" id="ARBA00023002"/>
    </source>
</evidence>
<protein>
    <submittedName>
        <fullName evidence="6">FAD-linked oxidase</fullName>
    </submittedName>
</protein>
<evidence type="ECO:0000259" key="5">
    <source>
        <dbReference type="PROSITE" id="PS51387"/>
    </source>
</evidence>
<evidence type="ECO:0000256" key="2">
    <source>
        <dbReference type="ARBA" id="ARBA00022630"/>
    </source>
</evidence>
<dbReference type="InterPro" id="IPR006094">
    <property type="entry name" value="Oxid_FAD_bind_N"/>
</dbReference>
<organism evidence="6 7">
    <name type="scientific">Caldinitratiruptor microaerophilus</name>
    <dbReference type="NCBI Taxonomy" id="671077"/>
    <lineage>
        <taxon>Bacteria</taxon>
        <taxon>Bacillati</taxon>
        <taxon>Bacillota</taxon>
        <taxon>Clostridia</taxon>
        <taxon>Eubacteriales</taxon>
        <taxon>Symbiobacteriaceae</taxon>
        <taxon>Caldinitratiruptor</taxon>
    </lineage>
</organism>
<dbReference type="Pfam" id="PF02913">
    <property type="entry name" value="FAD-oxidase_C"/>
    <property type="match status" value="1"/>
</dbReference>
<dbReference type="InterPro" id="IPR004113">
    <property type="entry name" value="FAD-bd_oxidored_4_C"/>
</dbReference>
<evidence type="ECO:0000313" key="6">
    <source>
        <dbReference type="EMBL" id="BDG62050.1"/>
    </source>
</evidence>
<dbReference type="PANTHER" id="PTHR11748:SF103">
    <property type="entry name" value="GLYCOLATE OXIDASE SUBUNIT GLCE"/>
    <property type="match status" value="1"/>
</dbReference>
<gene>
    <name evidence="6" type="ORF">caldi_31400</name>
</gene>